<dbReference type="GO" id="GO:0010833">
    <property type="term" value="P:telomere maintenance via telomere lengthening"/>
    <property type="evidence" value="ECO:0007669"/>
    <property type="project" value="UniProtKB-UniRule"/>
</dbReference>
<organism evidence="7 8">
    <name type="scientific">Suillus subaureus</name>
    <dbReference type="NCBI Taxonomy" id="48587"/>
    <lineage>
        <taxon>Eukaryota</taxon>
        <taxon>Fungi</taxon>
        <taxon>Dikarya</taxon>
        <taxon>Basidiomycota</taxon>
        <taxon>Agaricomycotina</taxon>
        <taxon>Agaricomycetes</taxon>
        <taxon>Agaricomycetidae</taxon>
        <taxon>Boletales</taxon>
        <taxon>Suillineae</taxon>
        <taxon>Suillaceae</taxon>
        <taxon>Suillus</taxon>
    </lineage>
</organism>
<gene>
    <name evidence="7" type="ORF">BJ212DRAFT_1267432</name>
</gene>
<dbReference type="InterPro" id="IPR039595">
    <property type="entry name" value="TE2IP/Rap1"/>
</dbReference>
<evidence type="ECO:0000256" key="2">
    <source>
        <dbReference type="ARBA" id="ARBA00022454"/>
    </source>
</evidence>
<comment type="similarity">
    <text evidence="1 5">Belongs to the RAP1 family.</text>
</comment>
<dbReference type="GO" id="GO:0031848">
    <property type="term" value="P:protection from non-homologous end joining at telomere"/>
    <property type="evidence" value="ECO:0007669"/>
    <property type="project" value="TreeGrafter"/>
</dbReference>
<dbReference type="InterPro" id="IPR009057">
    <property type="entry name" value="Homeodomain-like_sf"/>
</dbReference>
<dbReference type="OrthoDB" id="435460at2759"/>
<keyword evidence="3 5" id="KW-0779">Telomere</keyword>
<dbReference type="PANTHER" id="PTHR16466:SF6">
    <property type="entry name" value="TELOMERIC REPEAT-BINDING FACTOR 2-INTERACTING PROTEIN 1"/>
    <property type="match status" value="1"/>
</dbReference>
<keyword evidence="2 5" id="KW-0158">Chromosome</keyword>
<evidence type="ECO:0000313" key="8">
    <source>
        <dbReference type="Proteomes" id="UP000807769"/>
    </source>
</evidence>
<comment type="subcellular location">
    <subcellularLocation>
        <location evidence="5">Nucleus</location>
    </subcellularLocation>
    <subcellularLocation>
        <location evidence="5">Chromosome</location>
        <location evidence="5">Telomere</location>
    </subcellularLocation>
</comment>
<dbReference type="GeneID" id="64624680"/>
<dbReference type="Proteomes" id="UP000807769">
    <property type="component" value="Unassembled WGS sequence"/>
</dbReference>
<evidence type="ECO:0000256" key="5">
    <source>
        <dbReference type="RuleBase" id="RU367107"/>
    </source>
</evidence>
<dbReference type="GO" id="GO:0070187">
    <property type="term" value="C:shelterin complex"/>
    <property type="evidence" value="ECO:0007669"/>
    <property type="project" value="TreeGrafter"/>
</dbReference>
<dbReference type="SUPFAM" id="SSF46689">
    <property type="entry name" value="Homeodomain-like"/>
    <property type="match status" value="1"/>
</dbReference>
<evidence type="ECO:0000256" key="3">
    <source>
        <dbReference type="ARBA" id="ARBA00022895"/>
    </source>
</evidence>
<evidence type="ECO:0000256" key="4">
    <source>
        <dbReference type="ARBA" id="ARBA00023242"/>
    </source>
</evidence>
<dbReference type="CDD" id="cd11655">
    <property type="entry name" value="rap1_myb-like"/>
    <property type="match status" value="1"/>
</dbReference>
<evidence type="ECO:0000259" key="6">
    <source>
        <dbReference type="Pfam" id="PF08914"/>
    </source>
</evidence>
<name>A0A9P7EFZ5_9AGAM</name>
<dbReference type="AlphaFoldDB" id="A0A9P7EFZ5"/>
<feature type="non-terminal residue" evidence="7">
    <location>
        <position position="197"/>
    </location>
</feature>
<comment type="subunit">
    <text evidence="5">Homodimer.</text>
</comment>
<accession>A0A9P7EFZ5</accession>
<feature type="domain" description="TERF2-interacting telomeric protein 1 Myb" evidence="6">
    <location>
        <begin position="130"/>
        <end position="187"/>
    </location>
</feature>
<proteinExistence type="inferred from homology"/>
<dbReference type="Gene3D" id="1.10.10.60">
    <property type="entry name" value="Homeodomain-like"/>
    <property type="match status" value="1"/>
</dbReference>
<evidence type="ECO:0000256" key="1">
    <source>
        <dbReference type="ARBA" id="ARBA00010467"/>
    </source>
</evidence>
<dbReference type="Pfam" id="PF08914">
    <property type="entry name" value="Myb_Rap1"/>
    <property type="match status" value="1"/>
</dbReference>
<keyword evidence="4 5" id="KW-0539">Nucleus</keyword>
<protein>
    <recommendedName>
        <fullName evidence="5">DNA-binding protein RAP1</fullName>
    </recommendedName>
</protein>
<comment type="caution">
    <text evidence="7">The sequence shown here is derived from an EMBL/GenBank/DDBJ whole genome shotgun (WGS) entry which is preliminary data.</text>
</comment>
<evidence type="ECO:0000313" key="7">
    <source>
        <dbReference type="EMBL" id="KAG1819832.1"/>
    </source>
</evidence>
<comment type="function">
    <text evidence="5">Involved in the regulation of telomere length, clustering and has a specific role in telomere position effect (TPE).</text>
</comment>
<dbReference type="RefSeq" id="XP_041195367.1">
    <property type="nucleotide sequence ID" value="XM_041330663.1"/>
</dbReference>
<dbReference type="GO" id="GO:0042162">
    <property type="term" value="F:telomeric DNA binding"/>
    <property type="evidence" value="ECO:0007669"/>
    <property type="project" value="TreeGrafter"/>
</dbReference>
<sequence length="197" mass="23290">MPSADVARRSRSAGSNAEDAIFVKDGDPVAFFFHLSVREGRDVLEQEITRYGGDVCEDEQQANVILVDEEADIEHIRRRYYRSHVLWQQRVYIECRDFVRRCIGARKYEHRRPARKGMPGAPVGRVRVPFTAEDDERLAFYIATVWPKASDGGRTGNLLYQVLTEELPEYREWAKRHPWQSWRQRYRMNRVRFDPMI</sequence>
<dbReference type="PANTHER" id="PTHR16466">
    <property type="entry name" value="TELOMERE REPEAT-BINDING FACTOR 2-INTERACTING PROTEIN 1"/>
    <property type="match status" value="1"/>
</dbReference>
<dbReference type="InterPro" id="IPR015010">
    <property type="entry name" value="TERF2IP_Myb"/>
</dbReference>
<keyword evidence="8" id="KW-1185">Reference proteome</keyword>
<reference evidence="7" key="1">
    <citation type="journal article" date="2020" name="New Phytol.">
        <title>Comparative genomics reveals dynamic genome evolution in host specialist ectomycorrhizal fungi.</title>
        <authorList>
            <person name="Lofgren L.A."/>
            <person name="Nguyen N.H."/>
            <person name="Vilgalys R."/>
            <person name="Ruytinx J."/>
            <person name="Liao H.L."/>
            <person name="Branco S."/>
            <person name="Kuo A."/>
            <person name="LaButti K."/>
            <person name="Lipzen A."/>
            <person name="Andreopoulos W."/>
            <person name="Pangilinan J."/>
            <person name="Riley R."/>
            <person name="Hundley H."/>
            <person name="Na H."/>
            <person name="Barry K."/>
            <person name="Grigoriev I.V."/>
            <person name="Stajich J.E."/>
            <person name="Kennedy P.G."/>
        </authorList>
    </citation>
    <scope>NUCLEOTIDE SEQUENCE</scope>
    <source>
        <strain evidence="7">MN1</strain>
    </source>
</reference>
<dbReference type="EMBL" id="JABBWG010000009">
    <property type="protein sequence ID" value="KAG1819832.1"/>
    <property type="molecule type" value="Genomic_DNA"/>
</dbReference>